<evidence type="ECO:0000313" key="2">
    <source>
        <dbReference type="Proteomes" id="UP000178197"/>
    </source>
</evidence>
<dbReference type="AlphaFoldDB" id="A0A1F8FIK8"/>
<organism evidence="1 2">
    <name type="scientific">Candidatus Yanofskybacteria bacterium RIFCSPHIGHO2_02_FULL_43_15c</name>
    <dbReference type="NCBI Taxonomy" id="1802679"/>
    <lineage>
        <taxon>Bacteria</taxon>
        <taxon>Candidatus Yanofskyibacteriota</taxon>
    </lineage>
</organism>
<protein>
    <submittedName>
        <fullName evidence="1">Uncharacterized protein</fullName>
    </submittedName>
</protein>
<sequence>MIFFLVILNLFWADRFVFIEFVSELAANEHYKFMTPPYLESNLSLFINQRRSRLTALVVFWINFEPGWSGVSFVSDNFLLCLNYDKLT</sequence>
<dbReference type="EMBL" id="MGJT01000018">
    <property type="protein sequence ID" value="OGN12428.1"/>
    <property type="molecule type" value="Genomic_DNA"/>
</dbReference>
<name>A0A1F8FIK8_9BACT</name>
<accession>A0A1F8FIK8</accession>
<proteinExistence type="predicted"/>
<evidence type="ECO:0000313" key="1">
    <source>
        <dbReference type="EMBL" id="OGN12428.1"/>
    </source>
</evidence>
<reference evidence="1 2" key="1">
    <citation type="journal article" date="2016" name="Nat. Commun.">
        <title>Thousands of microbial genomes shed light on interconnected biogeochemical processes in an aquifer system.</title>
        <authorList>
            <person name="Anantharaman K."/>
            <person name="Brown C.T."/>
            <person name="Hug L.A."/>
            <person name="Sharon I."/>
            <person name="Castelle C.J."/>
            <person name="Probst A.J."/>
            <person name="Thomas B.C."/>
            <person name="Singh A."/>
            <person name="Wilkins M.J."/>
            <person name="Karaoz U."/>
            <person name="Brodie E.L."/>
            <person name="Williams K.H."/>
            <person name="Hubbard S.S."/>
            <person name="Banfield J.F."/>
        </authorList>
    </citation>
    <scope>NUCLEOTIDE SEQUENCE [LARGE SCALE GENOMIC DNA]</scope>
</reference>
<comment type="caution">
    <text evidence="1">The sequence shown here is derived from an EMBL/GenBank/DDBJ whole genome shotgun (WGS) entry which is preliminary data.</text>
</comment>
<dbReference type="Proteomes" id="UP000178197">
    <property type="component" value="Unassembled WGS sequence"/>
</dbReference>
<gene>
    <name evidence="1" type="ORF">A3C71_00585</name>
</gene>